<dbReference type="Gene3D" id="2.60.120.10">
    <property type="entry name" value="Jelly Rolls"/>
    <property type="match status" value="1"/>
</dbReference>
<evidence type="ECO:0000256" key="4">
    <source>
        <dbReference type="ARBA" id="ARBA00023002"/>
    </source>
</evidence>
<dbReference type="Proteomes" id="UP000194218">
    <property type="component" value="Chromosome"/>
</dbReference>
<evidence type="ECO:0000256" key="3">
    <source>
        <dbReference type="ARBA" id="ARBA00022964"/>
    </source>
</evidence>
<keyword evidence="2 6" id="KW-0479">Metal-binding</keyword>
<dbReference type="RefSeq" id="WP_086157534.1">
    <property type="nucleotide sequence ID" value="NZ_CP021121.1"/>
</dbReference>
<evidence type="ECO:0000256" key="5">
    <source>
        <dbReference type="ARBA" id="ARBA00023004"/>
    </source>
</evidence>
<gene>
    <name evidence="7" type="ORF">CAG99_03465</name>
</gene>
<keyword evidence="3 7" id="KW-0223">Dioxygenase</keyword>
<name>A0A1W7CTH4_9ACTN</name>
<dbReference type="Pfam" id="PF05995">
    <property type="entry name" value="CDO_I"/>
    <property type="match status" value="1"/>
</dbReference>
<dbReference type="InterPro" id="IPR011051">
    <property type="entry name" value="RmlC_Cupin_sf"/>
</dbReference>
<dbReference type="SUPFAM" id="SSF51182">
    <property type="entry name" value="RmlC-like cupins"/>
    <property type="match status" value="1"/>
</dbReference>
<accession>A0A1W7CTH4</accession>
<evidence type="ECO:0000256" key="6">
    <source>
        <dbReference type="PIRSR" id="PIRSR610300-51"/>
    </source>
</evidence>
<organism evidence="7 8">
    <name type="scientific">Streptomyces marincola</name>
    <dbReference type="NCBI Taxonomy" id="2878388"/>
    <lineage>
        <taxon>Bacteria</taxon>
        <taxon>Bacillati</taxon>
        <taxon>Actinomycetota</taxon>
        <taxon>Actinomycetes</taxon>
        <taxon>Kitasatosporales</taxon>
        <taxon>Streptomycetaceae</taxon>
        <taxon>Streptomyces</taxon>
    </lineage>
</organism>
<feature type="binding site" evidence="6">
    <location>
        <position position="75"/>
    </location>
    <ligand>
        <name>Fe cation</name>
        <dbReference type="ChEBI" id="CHEBI:24875"/>
        <note>catalytic</note>
    </ligand>
</feature>
<proteinExistence type="inferred from homology"/>
<keyword evidence="5 6" id="KW-0408">Iron</keyword>
<evidence type="ECO:0000313" key="8">
    <source>
        <dbReference type="Proteomes" id="UP000194218"/>
    </source>
</evidence>
<dbReference type="OrthoDB" id="4217976at2"/>
<protein>
    <submittedName>
        <fullName evidence="7">Cysteine dioxygenase</fullName>
    </submittedName>
</protein>
<keyword evidence="8" id="KW-1185">Reference proteome</keyword>
<dbReference type="InterPro" id="IPR010300">
    <property type="entry name" value="CDO_1"/>
</dbReference>
<comment type="similarity">
    <text evidence="1">Belongs to the cysteine dioxygenase family.</text>
</comment>
<dbReference type="PANTHER" id="PTHR12918">
    <property type="entry name" value="CYSTEINE DIOXYGENASE"/>
    <property type="match status" value="1"/>
</dbReference>
<keyword evidence="4" id="KW-0560">Oxidoreductase</keyword>
<feature type="binding site" evidence="6">
    <location>
        <position position="120"/>
    </location>
    <ligand>
        <name>Fe cation</name>
        <dbReference type="ChEBI" id="CHEBI:24875"/>
        <note>catalytic</note>
    </ligand>
</feature>
<dbReference type="CDD" id="cd10548">
    <property type="entry name" value="cupin_CDO"/>
    <property type="match status" value="1"/>
</dbReference>
<dbReference type="PANTHER" id="PTHR12918:SF1">
    <property type="entry name" value="CYSTEINE DIOXYGENASE TYPE 1"/>
    <property type="match status" value="1"/>
</dbReference>
<dbReference type="InterPro" id="IPR014710">
    <property type="entry name" value="RmlC-like_jellyroll"/>
</dbReference>
<dbReference type="GO" id="GO:0016702">
    <property type="term" value="F:oxidoreductase activity, acting on single donors with incorporation of molecular oxygen, incorporation of two atoms of oxygen"/>
    <property type="evidence" value="ECO:0007669"/>
    <property type="project" value="InterPro"/>
</dbReference>
<evidence type="ECO:0000256" key="1">
    <source>
        <dbReference type="ARBA" id="ARBA00006622"/>
    </source>
</evidence>
<reference evidence="7 8" key="1">
    <citation type="submission" date="2017-05" db="EMBL/GenBank/DDBJ databases">
        <title>Complete genome sequence of Streptomyces sp. SCSIO 03032 revealed the diverse biosynthetic pathways for its bioactive secondary metabolites.</title>
        <authorList>
            <person name="Ma L."/>
            <person name="Zhu Y."/>
            <person name="Zhang W."/>
            <person name="Zhang G."/>
            <person name="Tian X."/>
            <person name="Zhang S."/>
            <person name="Zhang C."/>
        </authorList>
    </citation>
    <scope>NUCLEOTIDE SEQUENCE [LARGE SCALE GENOMIC DNA]</scope>
    <source>
        <strain evidence="7 8">SCSIO 03032</strain>
    </source>
</reference>
<dbReference type="AlphaFoldDB" id="A0A1W7CTH4"/>
<dbReference type="EMBL" id="CP021121">
    <property type="protein sequence ID" value="ARQ68016.1"/>
    <property type="molecule type" value="Genomic_DNA"/>
</dbReference>
<evidence type="ECO:0000256" key="2">
    <source>
        <dbReference type="ARBA" id="ARBA00022723"/>
    </source>
</evidence>
<dbReference type="KEGG" id="smao:CAG99_03465"/>
<dbReference type="GO" id="GO:0008198">
    <property type="term" value="F:ferrous iron binding"/>
    <property type="evidence" value="ECO:0007669"/>
    <property type="project" value="TreeGrafter"/>
</dbReference>
<evidence type="ECO:0000313" key="7">
    <source>
        <dbReference type="EMBL" id="ARQ68016.1"/>
    </source>
</evidence>
<sequence length="165" mass="17532">MSAPAPAVAPGTGLPAPLGPQVLARIVRRFAARPEEWRPRVAFTSPDRFHLRLARTAAYEVWLLTWLPGQGTEIHDHGGSAGAFGVVGGALTEQTFPASGSRETGLTAGDVRAFGTRYVHRVVNASSAPAVSIHAYAPALTTQTYYRWLDGDGRLAVLRTDAVTG</sequence>
<feature type="binding site" evidence="6">
    <location>
        <position position="77"/>
    </location>
    <ligand>
        <name>Fe cation</name>
        <dbReference type="ChEBI" id="CHEBI:24875"/>
        <note>catalytic</note>
    </ligand>
</feature>